<accession>A0ABX7T449</accession>
<evidence type="ECO:0000313" key="2">
    <source>
        <dbReference type="Proteomes" id="UP000663923"/>
    </source>
</evidence>
<gene>
    <name evidence="1" type="ORF">J4G78_17235</name>
</gene>
<keyword evidence="2" id="KW-1185">Reference proteome</keyword>
<name>A0ABX7T449_9SPHN</name>
<dbReference type="RefSeq" id="WP_207987725.1">
    <property type="nucleotide sequence ID" value="NZ_CP071794.1"/>
</dbReference>
<protein>
    <submittedName>
        <fullName evidence="1">Uncharacterized protein</fullName>
    </submittedName>
</protein>
<dbReference type="Proteomes" id="UP000663923">
    <property type="component" value="Chromosome"/>
</dbReference>
<sequence>MVELVGPLLSMRDSLHNLLARVGSNYAQSDRVTRTIFKVNSLLQNFAEGTRADIDKLRVATEDIAQLNPIDTAAFDILFDAIEEVMADL</sequence>
<dbReference type="EMBL" id="CP071794">
    <property type="protein sequence ID" value="QTD55901.1"/>
    <property type="molecule type" value="Genomic_DNA"/>
</dbReference>
<reference evidence="1 2" key="1">
    <citation type="submission" date="2021-03" db="EMBL/GenBank/DDBJ databases">
        <title>Complete genome of Parasphingorhabdus_sp.JHSY0214.</title>
        <authorList>
            <person name="Yoo J.H."/>
            <person name="Bae J.W."/>
        </authorList>
    </citation>
    <scope>NUCLEOTIDE SEQUENCE [LARGE SCALE GENOMIC DNA]</scope>
    <source>
        <strain evidence="1 2">JHSY0214</strain>
    </source>
</reference>
<proteinExistence type="predicted"/>
<evidence type="ECO:0000313" key="1">
    <source>
        <dbReference type="EMBL" id="QTD55901.1"/>
    </source>
</evidence>
<organism evidence="1 2">
    <name type="scientific">Parasphingorhabdus cellanae</name>
    <dbReference type="NCBI Taxonomy" id="2806553"/>
    <lineage>
        <taxon>Bacteria</taxon>
        <taxon>Pseudomonadati</taxon>
        <taxon>Pseudomonadota</taxon>
        <taxon>Alphaproteobacteria</taxon>
        <taxon>Sphingomonadales</taxon>
        <taxon>Sphingomonadaceae</taxon>
        <taxon>Parasphingorhabdus</taxon>
    </lineage>
</organism>